<dbReference type="EMBL" id="LSRX01000334">
    <property type="protein sequence ID" value="OLQ00235.1"/>
    <property type="molecule type" value="Genomic_DNA"/>
</dbReference>
<gene>
    <name evidence="1" type="ORF">AK812_SmicGene17136</name>
</gene>
<comment type="caution">
    <text evidence="1">The sequence shown here is derived from an EMBL/GenBank/DDBJ whole genome shotgun (WGS) entry which is preliminary data.</text>
</comment>
<protein>
    <submittedName>
        <fullName evidence="1">Uncharacterized protein</fullName>
    </submittedName>
</protein>
<accession>A0A1Q9DYG5</accession>
<dbReference type="Proteomes" id="UP000186817">
    <property type="component" value="Unassembled WGS sequence"/>
</dbReference>
<dbReference type="AlphaFoldDB" id="A0A1Q9DYG5"/>
<sequence>MAGFDVVCRHGCASQWPLVESSVQTGTGFDVVCCHWSASPVGTRGIQRLDGDWLVLMWCTVVGVAKKGSMQGTLLWLRTMNRVHTLFVDCVATTLLRGVWDEVEQLGFAHEGEYGSLRWLQVPTSSEPVDLLSRDHLRVLADFNPTRDDLIPFLDILREGNVGRPILMRRPLVTYLVLPFTLRAVPAAVVFEQRDHVHAAIVIEARHTDGYSLAFKLTGEVAAAMALPTLPTLAWAGDCLCCGSKQLDFLSDFRRIPTSRRGLLGTVSLLDWRVTFFTHYYGPVVYWHRPKLCQECAALHFSNFVVPSDDPLRMELANTASVCLHTNFGSLTFGLDFLRHLECQFTYGSLSFQAALGAYYKFWGRPTTDFDTARHRLPHVYLLYILLDFLQLDGVEEVIARVLTLMSQGAGF</sequence>
<evidence type="ECO:0000313" key="1">
    <source>
        <dbReference type="EMBL" id="OLQ00235.1"/>
    </source>
</evidence>
<organism evidence="1 2">
    <name type="scientific">Symbiodinium microadriaticum</name>
    <name type="common">Dinoflagellate</name>
    <name type="synonym">Zooxanthella microadriatica</name>
    <dbReference type="NCBI Taxonomy" id="2951"/>
    <lineage>
        <taxon>Eukaryota</taxon>
        <taxon>Sar</taxon>
        <taxon>Alveolata</taxon>
        <taxon>Dinophyceae</taxon>
        <taxon>Suessiales</taxon>
        <taxon>Symbiodiniaceae</taxon>
        <taxon>Symbiodinium</taxon>
    </lineage>
</organism>
<evidence type="ECO:0000313" key="2">
    <source>
        <dbReference type="Proteomes" id="UP000186817"/>
    </source>
</evidence>
<dbReference type="OrthoDB" id="10288993at2759"/>
<name>A0A1Q9DYG5_SYMMI</name>
<reference evidence="1 2" key="1">
    <citation type="submission" date="2016-02" db="EMBL/GenBank/DDBJ databases">
        <title>Genome analysis of coral dinoflagellate symbionts highlights evolutionary adaptations to a symbiotic lifestyle.</title>
        <authorList>
            <person name="Aranda M."/>
            <person name="Li Y."/>
            <person name="Liew Y.J."/>
            <person name="Baumgarten S."/>
            <person name="Simakov O."/>
            <person name="Wilson M."/>
            <person name="Piel J."/>
            <person name="Ashoor H."/>
            <person name="Bougouffa S."/>
            <person name="Bajic V.B."/>
            <person name="Ryu T."/>
            <person name="Ravasi T."/>
            <person name="Bayer T."/>
            <person name="Micklem G."/>
            <person name="Kim H."/>
            <person name="Bhak J."/>
            <person name="Lajeunesse T.C."/>
            <person name="Voolstra C.R."/>
        </authorList>
    </citation>
    <scope>NUCLEOTIDE SEQUENCE [LARGE SCALE GENOMIC DNA]</scope>
    <source>
        <strain evidence="1 2">CCMP2467</strain>
    </source>
</reference>
<proteinExistence type="predicted"/>
<keyword evidence="2" id="KW-1185">Reference proteome</keyword>